<dbReference type="EMBL" id="JAVFHQ010000007">
    <property type="protein sequence ID" value="KAK4548608.1"/>
    <property type="molecule type" value="Genomic_DNA"/>
</dbReference>
<evidence type="ECO:0000256" key="1">
    <source>
        <dbReference type="SAM" id="MobiDB-lite"/>
    </source>
</evidence>
<proteinExistence type="predicted"/>
<accession>A0AAV9JSZ6</accession>
<feature type="compositionally biased region" description="Polar residues" evidence="1">
    <location>
        <begin position="1"/>
        <end position="14"/>
    </location>
</feature>
<feature type="region of interest" description="Disordered" evidence="1">
    <location>
        <begin position="1"/>
        <end position="74"/>
    </location>
</feature>
<feature type="compositionally biased region" description="Basic residues" evidence="1">
    <location>
        <begin position="23"/>
        <end position="36"/>
    </location>
</feature>
<dbReference type="Proteomes" id="UP001324427">
    <property type="component" value="Unassembled WGS sequence"/>
</dbReference>
<evidence type="ECO:0000313" key="2">
    <source>
        <dbReference type="EMBL" id="KAK4548608.1"/>
    </source>
</evidence>
<reference evidence="2 3" key="1">
    <citation type="submission" date="2021-11" db="EMBL/GenBank/DDBJ databases">
        <title>Black yeast isolated from Biological Soil Crust.</title>
        <authorList>
            <person name="Kurbessoian T."/>
        </authorList>
    </citation>
    <scope>NUCLEOTIDE SEQUENCE [LARGE SCALE GENOMIC DNA]</scope>
    <source>
        <strain evidence="2 3">CCFEE 5522</strain>
    </source>
</reference>
<evidence type="ECO:0000313" key="3">
    <source>
        <dbReference type="Proteomes" id="UP001324427"/>
    </source>
</evidence>
<sequence>MSESQSRQPGNRNPSEGDVLSQKAHKRQRRPRHKHLHAEPHPDTPNIHTPSDFGQGTSADKDATGSPKVTFSPELPTRMASRQLSQSLNFHAEPDEDLDIEERAILRRRMDVERVLNSIRLLGYEVNHAPGETPSPDTQAVLGAHVTASGVLQGPTATFYHTGADPLQKLMGLIISMHQELDMLMPKLAPQTISNHDGTRWKEDMTLGLLTGISPALGRLSERVIGQAGGIVLQHQGGVRLFVGQGQQTGW</sequence>
<name>A0AAV9JSZ6_9PEZI</name>
<keyword evidence="3" id="KW-1185">Reference proteome</keyword>
<organism evidence="2 3">
    <name type="scientific">Oleoguttula mirabilis</name>
    <dbReference type="NCBI Taxonomy" id="1507867"/>
    <lineage>
        <taxon>Eukaryota</taxon>
        <taxon>Fungi</taxon>
        <taxon>Dikarya</taxon>
        <taxon>Ascomycota</taxon>
        <taxon>Pezizomycotina</taxon>
        <taxon>Dothideomycetes</taxon>
        <taxon>Dothideomycetidae</taxon>
        <taxon>Mycosphaerellales</taxon>
        <taxon>Teratosphaeriaceae</taxon>
        <taxon>Oleoguttula</taxon>
    </lineage>
</organism>
<protein>
    <submittedName>
        <fullName evidence="2">Uncharacterized protein</fullName>
    </submittedName>
</protein>
<feature type="compositionally biased region" description="Polar residues" evidence="1">
    <location>
        <begin position="46"/>
        <end position="58"/>
    </location>
</feature>
<comment type="caution">
    <text evidence="2">The sequence shown here is derived from an EMBL/GenBank/DDBJ whole genome shotgun (WGS) entry which is preliminary data.</text>
</comment>
<gene>
    <name evidence="2" type="ORF">LTR36_009518</name>
</gene>
<dbReference type="AlphaFoldDB" id="A0AAV9JSZ6"/>